<dbReference type="PANTHER" id="PTHR30055:SF226">
    <property type="entry name" value="HTH-TYPE TRANSCRIPTIONAL REGULATOR PKSA"/>
    <property type="match status" value="1"/>
</dbReference>
<dbReference type="GO" id="GO:0003700">
    <property type="term" value="F:DNA-binding transcription factor activity"/>
    <property type="evidence" value="ECO:0007669"/>
    <property type="project" value="TreeGrafter"/>
</dbReference>
<keyword evidence="5" id="KW-1185">Reference proteome</keyword>
<dbReference type="InterPro" id="IPR036271">
    <property type="entry name" value="Tet_transcr_reg_TetR-rel_C_sf"/>
</dbReference>
<keyword evidence="1" id="KW-0238">DNA-binding</keyword>
<dbReference type="SUPFAM" id="SSF48498">
    <property type="entry name" value="Tetracyclin repressor-like, C-terminal domain"/>
    <property type="match status" value="1"/>
</dbReference>
<dbReference type="InterPro" id="IPR009057">
    <property type="entry name" value="Homeodomain-like_sf"/>
</dbReference>
<evidence type="ECO:0000313" key="5">
    <source>
        <dbReference type="Proteomes" id="UP000466388"/>
    </source>
</evidence>
<dbReference type="Pfam" id="PF14246">
    <property type="entry name" value="TetR_C_7"/>
    <property type="match status" value="1"/>
</dbReference>
<name>A0A7X2XYL7_9LACO</name>
<feature type="domain" description="HTH tetR-type" evidence="2">
    <location>
        <begin position="21"/>
        <end position="67"/>
    </location>
</feature>
<gene>
    <name evidence="4" type="ORF">GM612_08750</name>
</gene>
<accession>A0A7X2XYL7</accession>
<evidence type="ECO:0000259" key="2">
    <source>
        <dbReference type="Pfam" id="PF00440"/>
    </source>
</evidence>
<dbReference type="GO" id="GO:0000976">
    <property type="term" value="F:transcription cis-regulatory region binding"/>
    <property type="evidence" value="ECO:0007669"/>
    <property type="project" value="TreeGrafter"/>
</dbReference>
<evidence type="ECO:0000256" key="1">
    <source>
        <dbReference type="ARBA" id="ARBA00023125"/>
    </source>
</evidence>
<dbReference type="RefSeq" id="WP_155431998.1">
    <property type="nucleotide sequence ID" value="NZ_WNJO01000009.1"/>
</dbReference>
<reference evidence="4 5" key="1">
    <citation type="submission" date="2019-11" db="EMBL/GenBank/DDBJ databases">
        <title>Lactobacillus sp. nov. CRM56-3, isolated from fermented tea leaves.</title>
        <authorList>
            <person name="Phuengjayaem S."/>
            <person name="Tanasupawat S."/>
        </authorList>
    </citation>
    <scope>NUCLEOTIDE SEQUENCE [LARGE SCALE GENOMIC DNA]</scope>
    <source>
        <strain evidence="4 5">CRM56-3</strain>
    </source>
</reference>
<dbReference type="Gene3D" id="1.10.357.10">
    <property type="entry name" value="Tetracycline Repressor, domain 2"/>
    <property type="match status" value="1"/>
</dbReference>
<protein>
    <submittedName>
        <fullName evidence="4">TetR family transcriptional regulator</fullName>
    </submittedName>
</protein>
<dbReference type="Proteomes" id="UP000466388">
    <property type="component" value="Unassembled WGS sequence"/>
</dbReference>
<dbReference type="InterPro" id="IPR001647">
    <property type="entry name" value="HTH_TetR"/>
</dbReference>
<sequence length="211" mass="24635">MTTEKISQRQDQYDRGRHLFLETAKKLFKSEGFDRTKISDIVKASGKNVSTLYHYFPNGKTDLFKALLLTDIKAEFDKLEKMMMPDTDQPVVEALHAVYHQFVHIFYTNWYLMSIMFYYKSEFSEEMSPITRAGTDHIRSLLAEYLKQKVAQKELYIPDCDVAAKLFFAPGMEAMVVNFSEPEKDVYDTSQIDALIATWQRDTIFFDQPKS</sequence>
<dbReference type="Gene3D" id="1.10.10.60">
    <property type="entry name" value="Homeodomain-like"/>
    <property type="match status" value="1"/>
</dbReference>
<feature type="domain" description="Transcriptional regulator TetR C-terminal Proteobacteria type" evidence="3">
    <location>
        <begin position="122"/>
        <end position="169"/>
    </location>
</feature>
<dbReference type="Pfam" id="PF00440">
    <property type="entry name" value="TetR_N"/>
    <property type="match status" value="1"/>
</dbReference>
<dbReference type="AlphaFoldDB" id="A0A7X2XYL7"/>
<proteinExistence type="predicted"/>
<dbReference type="SUPFAM" id="SSF46689">
    <property type="entry name" value="Homeodomain-like"/>
    <property type="match status" value="1"/>
</dbReference>
<comment type="caution">
    <text evidence="4">The sequence shown here is derived from an EMBL/GenBank/DDBJ whole genome shotgun (WGS) entry which is preliminary data.</text>
</comment>
<dbReference type="PANTHER" id="PTHR30055">
    <property type="entry name" value="HTH-TYPE TRANSCRIPTIONAL REGULATOR RUTR"/>
    <property type="match status" value="1"/>
</dbReference>
<evidence type="ECO:0000313" key="4">
    <source>
        <dbReference type="EMBL" id="MTV82731.1"/>
    </source>
</evidence>
<dbReference type="InterPro" id="IPR039536">
    <property type="entry name" value="TetR_C_Proteobacteria"/>
</dbReference>
<dbReference type="InterPro" id="IPR050109">
    <property type="entry name" value="HTH-type_TetR-like_transc_reg"/>
</dbReference>
<evidence type="ECO:0000259" key="3">
    <source>
        <dbReference type="Pfam" id="PF14246"/>
    </source>
</evidence>
<organism evidence="4 5">
    <name type="scientific">Secundilactobacillus folii</name>
    <dbReference type="NCBI Taxonomy" id="2678357"/>
    <lineage>
        <taxon>Bacteria</taxon>
        <taxon>Bacillati</taxon>
        <taxon>Bacillota</taxon>
        <taxon>Bacilli</taxon>
        <taxon>Lactobacillales</taxon>
        <taxon>Lactobacillaceae</taxon>
        <taxon>Secundilactobacillus</taxon>
    </lineage>
</organism>
<dbReference type="EMBL" id="WNJO01000009">
    <property type="protein sequence ID" value="MTV82731.1"/>
    <property type="molecule type" value="Genomic_DNA"/>
</dbReference>